<dbReference type="EMBL" id="BAABJZ010000078">
    <property type="protein sequence ID" value="GAA4888994.1"/>
    <property type="molecule type" value="Genomic_DNA"/>
</dbReference>
<feature type="region of interest" description="Disordered" evidence="1">
    <location>
        <begin position="151"/>
        <end position="171"/>
    </location>
</feature>
<dbReference type="InterPro" id="IPR027961">
    <property type="entry name" value="DUF4442"/>
</dbReference>
<comment type="caution">
    <text evidence="2">The sequence shown here is derived from an EMBL/GenBank/DDBJ whole genome shotgun (WGS) entry which is preliminary data.</text>
</comment>
<feature type="compositionally biased region" description="Basic residues" evidence="1">
    <location>
        <begin position="151"/>
        <end position="161"/>
    </location>
</feature>
<gene>
    <name evidence="2" type="ORF">GCM10023333_22880</name>
</gene>
<evidence type="ECO:0000313" key="2">
    <source>
        <dbReference type="EMBL" id="GAA4888994.1"/>
    </source>
</evidence>
<dbReference type="Pfam" id="PF14539">
    <property type="entry name" value="DUF4442"/>
    <property type="match status" value="1"/>
</dbReference>
<organism evidence="2 3">
    <name type="scientific">Ferrimonas pelagia</name>
    <dbReference type="NCBI Taxonomy" id="1177826"/>
    <lineage>
        <taxon>Bacteria</taxon>
        <taxon>Pseudomonadati</taxon>
        <taxon>Pseudomonadota</taxon>
        <taxon>Gammaproteobacteria</taxon>
        <taxon>Alteromonadales</taxon>
        <taxon>Ferrimonadaceae</taxon>
        <taxon>Ferrimonas</taxon>
    </lineage>
</organism>
<sequence>MDVDWFASARTVQRVLNLWPPFLFTGIRIERLSPDYRYCRVALRLRPWNKNGNGTHFGGSLFAMTDPVYSMMLMGIFGKAYRIWDKEADIDYLRPGRGRVYAEFRLTDGQLDAIRRSTSQGDKALPEFVVEVKDESGEVISRLRRVLYVRKKPPKQARKRHEPALPQGRDG</sequence>
<keyword evidence="3" id="KW-1185">Reference proteome</keyword>
<dbReference type="InterPro" id="IPR029069">
    <property type="entry name" value="HotDog_dom_sf"/>
</dbReference>
<accession>A0ABP9EZ40</accession>
<dbReference type="SUPFAM" id="SSF54637">
    <property type="entry name" value="Thioesterase/thiol ester dehydrase-isomerase"/>
    <property type="match status" value="1"/>
</dbReference>
<proteinExistence type="predicted"/>
<name>A0ABP9EZ40_9GAMM</name>
<evidence type="ECO:0000313" key="3">
    <source>
        <dbReference type="Proteomes" id="UP001499988"/>
    </source>
</evidence>
<reference evidence="3" key="1">
    <citation type="journal article" date="2019" name="Int. J. Syst. Evol. Microbiol.">
        <title>The Global Catalogue of Microorganisms (GCM) 10K type strain sequencing project: providing services to taxonomists for standard genome sequencing and annotation.</title>
        <authorList>
            <consortium name="The Broad Institute Genomics Platform"/>
            <consortium name="The Broad Institute Genome Sequencing Center for Infectious Disease"/>
            <person name="Wu L."/>
            <person name="Ma J."/>
        </authorList>
    </citation>
    <scope>NUCLEOTIDE SEQUENCE [LARGE SCALE GENOMIC DNA]</scope>
    <source>
        <strain evidence="3">JCM 18401</strain>
    </source>
</reference>
<protein>
    <submittedName>
        <fullName evidence="2">DUF4442 domain-containing protein</fullName>
    </submittedName>
</protein>
<dbReference type="CDD" id="cd03443">
    <property type="entry name" value="PaaI_thioesterase"/>
    <property type="match status" value="1"/>
</dbReference>
<dbReference type="Gene3D" id="3.10.129.10">
    <property type="entry name" value="Hotdog Thioesterase"/>
    <property type="match status" value="1"/>
</dbReference>
<dbReference type="Proteomes" id="UP001499988">
    <property type="component" value="Unassembled WGS sequence"/>
</dbReference>
<evidence type="ECO:0000256" key="1">
    <source>
        <dbReference type="SAM" id="MobiDB-lite"/>
    </source>
</evidence>